<evidence type="ECO:0000256" key="1">
    <source>
        <dbReference type="SAM" id="MobiDB-lite"/>
    </source>
</evidence>
<feature type="region of interest" description="Disordered" evidence="1">
    <location>
        <begin position="1"/>
        <end position="27"/>
    </location>
</feature>
<accession>A0ABD1DK91</accession>
<proteinExistence type="predicted"/>
<dbReference type="Proteomes" id="UP001562425">
    <property type="component" value="Unassembled WGS sequence"/>
</dbReference>
<name>A0ABD1DK91_CULPP</name>
<gene>
    <name evidence="2" type="ORF">pipiens_007685</name>
</gene>
<dbReference type="EMBL" id="JBEHCU010005343">
    <property type="protein sequence ID" value="KAL1400150.1"/>
    <property type="molecule type" value="Genomic_DNA"/>
</dbReference>
<reference evidence="2 3" key="1">
    <citation type="submission" date="2024-05" db="EMBL/GenBank/DDBJ databases">
        <title>Culex pipiens pipiens assembly and annotation.</title>
        <authorList>
            <person name="Alout H."/>
            <person name="Durand T."/>
        </authorList>
    </citation>
    <scope>NUCLEOTIDE SEQUENCE [LARGE SCALE GENOMIC DNA]</scope>
    <source>
        <strain evidence="2">HA-2024</strain>
        <tissue evidence="2">Whole body</tissue>
    </source>
</reference>
<evidence type="ECO:0000313" key="2">
    <source>
        <dbReference type="EMBL" id="KAL1400150.1"/>
    </source>
</evidence>
<protein>
    <submittedName>
        <fullName evidence="2">Uncharacterized protein</fullName>
    </submittedName>
</protein>
<organism evidence="2 3">
    <name type="scientific">Culex pipiens pipiens</name>
    <name type="common">Northern house mosquito</name>
    <dbReference type="NCBI Taxonomy" id="38569"/>
    <lineage>
        <taxon>Eukaryota</taxon>
        <taxon>Metazoa</taxon>
        <taxon>Ecdysozoa</taxon>
        <taxon>Arthropoda</taxon>
        <taxon>Hexapoda</taxon>
        <taxon>Insecta</taxon>
        <taxon>Pterygota</taxon>
        <taxon>Neoptera</taxon>
        <taxon>Endopterygota</taxon>
        <taxon>Diptera</taxon>
        <taxon>Nematocera</taxon>
        <taxon>Culicoidea</taxon>
        <taxon>Culicidae</taxon>
        <taxon>Culicinae</taxon>
        <taxon>Culicini</taxon>
        <taxon>Culex</taxon>
        <taxon>Culex</taxon>
    </lineage>
</organism>
<evidence type="ECO:0000313" key="3">
    <source>
        <dbReference type="Proteomes" id="UP001562425"/>
    </source>
</evidence>
<sequence>MTETSDKVRAKKRGGGGGLPPSRHQNAIVTSEDGTKYRDIMTDASSTCTDSGILGPVVKTKTEVDINTFCNAAKLLQRGHRLLSANSAYTRPARSTPGKQWVVDFALGKRNVKLVPAGPAGRRRLRQLLRPKAHRPLDEADPPLLPLHGILRRVG</sequence>
<keyword evidence="3" id="KW-1185">Reference proteome</keyword>
<dbReference type="AlphaFoldDB" id="A0ABD1DK91"/>
<comment type="caution">
    <text evidence="2">The sequence shown here is derived from an EMBL/GenBank/DDBJ whole genome shotgun (WGS) entry which is preliminary data.</text>
</comment>